<dbReference type="PANTHER" id="PTHR46820:SF1">
    <property type="entry name" value="HISTONE-LYSINE N-METHYLTRANSFERASE SETD7"/>
    <property type="match status" value="1"/>
</dbReference>
<evidence type="ECO:0000313" key="3">
    <source>
        <dbReference type="EMBL" id="TXF89247.1"/>
    </source>
</evidence>
<dbReference type="EMBL" id="VOXD01000015">
    <property type="protein sequence ID" value="TXF89247.1"/>
    <property type="molecule type" value="Genomic_DNA"/>
</dbReference>
<feature type="region of interest" description="Disordered" evidence="1">
    <location>
        <begin position="45"/>
        <end position="84"/>
    </location>
</feature>
<dbReference type="SUPFAM" id="SSF82185">
    <property type="entry name" value="Histone H3 K4-specific methyltransferase SET7/9 N-terminal domain"/>
    <property type="match status" value="4"/>
</dbReference>
<organism evidence="3 4">
    <name type="scientific">Neolewinella aurantiaca</name>
    <dbReference type="NCBI Taxonomy" id="2602767"/>
    <lineage>
        <taxon>Bacteria</taxon>
        <taxon>Pseudomonadati</taxon>
        <taxon>Bacteroidota</taxon>
        <taxon>Saprospiria</taxon>
        <taxon>Saprospirales</taxon>
        <taxon>Lewinellaceae</taxon>
        <taxon>Neolewinella</taxon>
    </lineage>
</organism>
<dbReference type="GO" id="GO:0005694">
    <property type="term" value="C:chromosome"/>
    <property type="evidence" value="ECO:0007669"/>
    <property type="project" value="TreeGrafter"/>
</dbReference>
<evidence type="ECO:0008006" key="5">
    <source>
        <dbReference type="Google" id="ProtNLM"/>
    </source>
</evidence>
<dbReference type="Gene3D" id="3.90.930.1">
    <property type="match status" value="1"/>
</dbReference>
<comment type="caution">
    <text evidence="3">The sequence shown here is derived from an EMBL/GenBank/DDBJ whole genome shotgun (WGS) entry which is preliminary data.</text>
</comment>
<evidence type="ECO:0000256" key="1">
    <source>
        <dbReference type="SAM" id="MobiDB-lite"/>
    </source>
</evidence>
<proteinExistence type="predicted"/>
<dbReference type="Gene3D" id="2.20.110.10">
    <property type="entry name" value="Histone H3 K4-specific methyltransferase SET7/9 N-terminal domain"/>
    <property type="match status" value="2"/>
</dbReference>
<accession>A0A5C7FS49</accession>
<dbReference type="RefSeq" id="WP_187270973.1">
    <property type="nucleotide sequence ID" value="NZ_VOXD01000015.1"/>
</dbReference>
<reference evidence="3 4" key="1">
    <citation type="submission" date="2019-08" db="EMBL/GenBank/DDBJ databases">
        <title>Lewinella sp. strain SSH13 Genome sequencing and assembly.</title>
        <authorList>
            <person name="Kim I."/>
        </authorList>
    </citation>
    <scope>NUCLEOTIDE SEQUENCE [LARGE SCALE GENOMIC DNA]</scope>
    <source>
        <strain evidence="3 4">SSH13</strain>
    </source>
</reference>
<keyword evidence="2" id="KW-0732">Signal</keyword>
<evidence type="ECO:0000313" key="4">
    <source>
        <dbReference type="Proteomes" id="UP000321907"/>
    </source>
</evidence>
<protein>
    <recommendedName>
        <fullName evidence="5">Antitoxin component YwqK of YwqJK toxin-antitoxin module</fullName>
    </recommendedName>
</protein>
<keyword evidence="4" id="KW-1185">Reference proteome</keyword>
<dbReference type="GO" id="GO:0003682">
    <property type="term" value="F:chromatin binding"/>
    <property type="evidence" value="ECO:0007669"/>
    <property type="project" value="TreeGrafter"/>
</dbReference>
<feature type="signal peptide" evidence="2">
    <location>
        <begin position="1"/>
        <end position="20"/>
    </location>
</feature>
<feature type="chain" id="PRO_5023050844" description="Antitoxin component YwqK of YwqJK toxin-antitoxin module" evidence="2">
    <location>
        <begin position="21"/>
        <end position="909"/>
    </location>
</feature>
<feature type="compositionally biased region" description="Polar residues" evidence="1">
    <location>
        <begin position="45"/>
        <end position="69"/>
    </location>
</feature>
<evidence type="ECO:0000256" key="2">
    <source>
        <dbReference type="SAM" id="SignalP"/>
    </source>
</evidence>
<dbReference type="AlphaFoldDB" id="A0A5C7FS49"/>
<name>A0A5C7FS49_9BACT</name>
<sequence>MNRFLLSLLLLASCLSIVVAQVNPNYHSVRGYTRKDGTRVQGYKRTNPNSTVNDNYSTRGNINPWTGQAGTVPRDDGRVTAPTNYYSTTTTRSYSYDDRQRASKASDRKITYSDGTEHFTITYNKLTSWDREKTYYAYGGQSQGLVSGKGYVSGLLLDGKYAMRYNNGRTLVESNFQKGLLHGQRIGYDQGGKLVLKEKYYEGELIEQSDFEGNTETTYFWKVGQIDNPKIEVREYGKIQMEIETRFGKEIVSYYDDGSQYPTRKVSFEDGQANGAFEWYYPGTKKIMKTGSYADNELDGEVVEFNEQGDRETLFTYSKGVKNGEFVLYEKGNPFEKGRYENGAQVGSSTVYNSDGSIKAELDYITPEVASYKLYEDGKLTEEGQFINQNKHGEVKLYDGENLIRKVSYQNGKMTGQAIIYQEPGYIKAAYIDGKEDGRWTLYRTSDNNNEGYPIAYSTYRRGVLDGPFWTLKGDTVRVGFNSEGLRHGRFTAYLSASSLVAGIHSSIVDGPPKMKIEEGEYVRGKREGQWKFYSLGNMLLKEAFYREGELHGKVIDYYPNWADDNGDKLPYAGELRQISTYDHGEKTGPATTFSFLDKVPEPCKEEGSDDCFSYRWVKDRCEFGYRNGEYHGPMTIVAENGDTIRKATFSNGQLQGSHYSLTENAAIWSNFLNGKEHGRFKIIDYDANTVSSGLMQFGEAVGIWETRLAVEGKDNLLSTTRFSDTGKLETGYDFSEGFKKYEAQYLDGHLKSITQFDRREKITATYSFQVEDSTVVVFTHLFGEEEVVYTKRVNEVVKLMMIPDYFIDNWAESPVNLAGILHGQQRFRDTRGKVMYERTYNSGRLDGTALEVSGSEEELIRKAVYDNGVLVGENFFDVKTKKLAKGKFLIKDENGLFQKVRLKDGVRQ</sequence>
<dbReference type="GO" id="GO:0070828">
    <property type="term" value="P:heterochromatin organization"/>
    <property type="evidence" value="ECO:0007669"/>
    <property type="project" value="TreeGrafter"/>
</dbReference>
<dbReference type="Proteomes" id="UP000321907">
    <property type="component" value="Unassembled WGS sequence"/>
</dbReference>
<gene>
    <name evidence="3" type="ORF">FUA23_10880</name>
</gene>
<dbReference type="PANTHER" id="PTHR46820">
    <property type="entry name" value="HISTONE-LYSINE N-METHYLTRANSFERASE SETD7"/>
    <property type="match status" value="1"/>
</dbReference>